<name>K0R8F2_THAOC</name>
<evidence type="ECO:0000313" key="3">
    <source>
        <dbReference type="Proteomes" id="UP000266841"/>
    </source>
</evidence>
<keyword evidence="3" id="KW-1185">Reference proteome</keyword>
<proteinExistence type="predicted"/>
<dbReference type="Proteomes" id="UP000266841">
    <property type="component" value="Unassembled WGS sequence"/>
</dbReference>
<keyword evidence="1" id="KW-0472">Membrane</keyword>
<comment type="caution">
    <text evidence="2">The sequence shown here is derived from an EMBL/GenBank/DDBJ whole genome shotgun (WGS) entry which is preliminary data.</text>
</comment>
<keyword evidence="1" id="KW-1133">Transmembrane helix</keyword>
<accession>K0R8F2</accession>
<dbReference type="Pfam" id="PF11397">
    <property type="entry name" value="GlcNAc"/>
    <property type="match status" value="2"/>
</dbReference>
<dbReference type="InterPro" id="IPR029044">
    <property type="entry name" value="Nucleotide-diphossugar_trans"/>
</dbReference>
<evidence type="ECO:0000313" key="2">
    <source>
        <dbReference type="EMBL" id="EJK49763.1"/>
    </source>
</evidence>
<dbReference type="PANTHER" id="PTHR34496:SF6">
    <property type="entry name" value="GLYCOSYLTRANSFERASE 2-LIKE DOMAIN-CONTAINING PROTEIN"/>
    <property type="match status" value="1"/>
</dbReference>
<protein>
    <submittedName>
        <fullName evidence="2">Uncharacterized protein</fullName>
    </submittedName>
</protein>
<feature type="transmembrane region" description="Helical" evidence="1">
    <location>
        <begin position="65"/>
        <end position="86"/>
    </location>
</feature>
<dbReference type="EMBL" id="AGNL01044460">
    <property type="protein sequence ID" value="EJK49763.1"/>
    <property type="molecule type" value="Genomic_DNA"/>
</dbReference>
<dbReference type="eggNOG" id="ENOG502S0JT">
    <property type="taxonomic scope" value="Eukaryota"/>
</dbReference>
<dbReference type="AlphaFoldDB" id="K0R8F2"/>
<dbReference type="PANTHER" id="PTHR34496">
    <property type="entry name" value="GLCNAC TRANSFERASE-RELATED"/>
    <property type="match status" value="1"/>
</dbReference>
<dbReference type="OrthoDB" id="76265at2759"/>
<dbReference type="InterPro" id="IPR021067">
    <property type="entry name" value="Glycosyltransferase"/>
</dbReference>
<organism evidence="2 3">
    <name type="scientific">Thalassiosira oceanica</name>
    <name type="common">Marine diatom</name>
    <dbReference type="NCBI Taxonomy" id="159749"/>
    <lineage>
        <taxon>Eukaryota</taxon>
        <taxon>Sar</taxon>
        <taxon>Stramenopiles</taxon>
        <taxon>Ochrophyta</taxon>
        <taxon>Bacillariophyta</taxon>
        <taxon>Coscinodiscophyceae</taxon>
        <taxon>Thalassiosirophycidae</taxon>
        <taxon>Thalassiosirales</taxon>
        <taxon>Thalassiosiraceae</taxon>
        <taxon>Thalassiosira</taxon>
    </lineage>
</organism>
<reference evidence="2 3" key="1">
    <citation type="journal article" date="2012" name="Genome Biol.">
        <title>Genome and low-iron response of an oceanic diatom adapted to chronic iron limitation.</title>
        <authorList>
            <person name="Lommer M."/>
            <person name="Specht M."/>
            <person name="Roy A.S."/>
            <person name="Kraemer L."/>
            <person name="Andreson R."/>
            <person name="Gutowska M.A."/>
            <person name="Wolf J."/>
            <person name="Bergner S.V."/>
            <person name="Schilhabel M.B."/>
            <person name="Klostermeier U.C."/>
            <person name="Beiko R.G."/>
            <person name="Rosenstiel P."/>
            <person name="Hippler M."/>
            <person name="Laroche J."/>
        </authorList>
    </citation>
    <scope>NUCLEOTIDE SEQUENCE [LARGE SCALE GENOMIC DNA]</scope>
    <source>
        <strain evidence="2 3">CCMP1005</strain>
    </source>
</reference>
<evidence type="ECO:0000256" key="1">
    <source>
        <dbReference type="SAM" id="Phobius"/>
    </source>
</evidence>
<keyword evidence="1" id="KW-0812">Transmembrane</keyword>
<gene>
    <name evidence="2" type="ORF">THAOC_31332</name>
</gene>
<dbReference type="Gene3D" id="3.90.550.10">
    <property type="entry name" value="Spore Coat Polysaccharide Biosynthesis Protein SpsA, Chain A"/>
    <property type="match status" value="1"/>
</dbReference>
<dbReference type="OMA" id="NGMGLDY"/>
<sequence>MGGGDPADHQESARRTRRRAAINCNGNDANANGGLGQSALVAKNRPARVARRKKRLELRRRQQRAGFIVFVGALGFCLLIGVSLIYNAPDDSSTVHAKRELDEILLSNSPLTEENEQRILDLYGGELNRFPVSIGLDTDSPNWESIEHPAREAMKYFEPEKAKPFQRKPSKEELAAALSGKQLRGGNEEKYRDDETTMRVPRFWNPHPYQLIADEREKRSSANSTLPRDGIRRYLGNFGSRLMTPHEAKSIGSVITSKDGKQLETIFLAIASYRDYQCSETVESAFARATHPERIRVTIVDQTKAGDEPCSAPPRGSCDDDPAQMACKFKDNIDYLTIDAALSVGPVFARHLGHRMYRGEYFAAQSDAHVSFVNNWDGEIITQWHQANNEMAVLSTYLSGTDGHIDLKTGERVSLSRPIMCESDYEGHGSDKHLRHGQQPEGVPLLHEPVLDPFWAAGFSFARGHFVVNVPYDQHLPWIFQGEEISIGLRGFSYGYDYYSPEKSVSYHHYGREDVPMFWENSQVFRASGEYGMNRLNAIIQMTNDETKDWIKMDLLKYGIGKVRPLEKFFQTFGIHTETQSVERNLCKFVGRPMQKEFIPSLRRNGMGLDYDKITYRFVNKWKN</sequence>